<comment type="caution">
    <text evidence="9">The sequence shown here is derived from an EMBL/GenBank/DDBJ whole genome shotgun (WGS) entry which is preliminary data.</text>
</comment>
<dbReference type="GO" id="GO:0051301">
    <property type="term" value="P:cell division"/>
    <property type="evidence" value="ECO:0007669"/>
    <property type="project" value="UniProtKB-KW"/>
</dbReference>
<dbReference type="GO" id="GO:0042393">
    <property type="term" value="F:histone binding"/>
    <property type="evidence" value="ECO:0007669"/>
    <property type="project" value="TreeGrafter"/>
</dbReference>
<accession>A0AAD9IIR0</accession>
<reference evidence="9" key="1">
    <citation type="submission" date="2021-01" db="EMBL/GenBank/DDBJ databases">
        <authorList>
            <person name="Eckstrom K.M.E."/>
        </authorList>
    </citation>
    <scope>NUCLEOTIDE SEQUENCE</scope>
    <source>
        <strain evidence="9">UVCC 0001</strain>
    </source>
</reference>
<keyword evidence="4" id="KW-0226">DNA condensation</keyword>
<evidence type="ECO:0000256" key="2">
    <source>
        <dbReference type="ARBA" id="ARBA00022618"/>
    </source>
</evidence>
<evidence type="ECO:0000313" key="10">
    <source>
        <dbReference type="Proteomes" id="UP001255856"/>
    </source>
</evidence>
<dbReference type="Gene3D" id="1.25.10.10">
    <property type="entry name" value="Leucine-rich Repeat Variant"/>
    <property type="match status" value="1"/>
</dbReference>
<dbReference type="InterPro" id="IPR016024">
    <property type="entry name" value="ARM-type_fold"/>
</dbReference>
<dbReference type="InterPro" id="IPR026971">
    <property type="entry name" value="CND1/NCAPD3"/>
</dbReference>
<dbReference type="InterPro" id="IPR032682">
    <property type="entry name" value="Cnd1_C"/>
</dbReference>
<dbReference type="PANTHER" id="PTHR14222">
    <property type="entry name" value="CONDENSIN"/>
    <property type="match status" value="1"/>
</dbReference>
<evidence type="ECO:0000256" key="5">
    <source>
        <dbReference type="ARBA" id="ARBA00023242"/>
    </source>
</evidence>
<feature type="region of interest" description="Disordered" evidence="7">
    <location>
        <begin position="455"/>
        <end position="481"/>
    </location>
</feature>
<organism evidence="9 10">
    <name type="scientific">Prototheca wickerhamii</name>
    <dbReference type="NCBI Taxonomy" id="3111"/>
    <lineage>
        <taxon>Eukaryota</taxon>
        <taxon>Viridiplantae</taxon>
        <taxon>Chlorophyta</taxon>
        <taxon>core chlorophytes</taxon>
        <taxon>Trebouxiophyceae</taxon>
        <taxon>Chlorellales</taxon>
        <taxon>Chlorellaceae</taxon>
        <taxon>Prototheca</taxon>
    </lineage>
</organism>
<evidence type="ECO:0000256" key="7">
    <source>
        <dbReference type="SAM" id="MobiDB-lite"/>
    </source>
</evidence>
<dbReference type="AlphaFoldDB" id="A0AAD9IIR0"/>
<evidence type="ECO:0000313" key="9">
    <source>
        <dbReference type="EMBL" id="KAK2076857.1"/>
    </source>
</evidence>
<evidence type="ECO:0000256" key="3">
    <source>
        <dbReference type="ARBA" id="ARBA00022776"/>
    </source>
</evidence>
<dbReference type="GO" id="GO:0000779">
    <property type="term" value="C:condensed chromosome, centromeric region"/>
    <property type="evidence" value="ECO:0007669"/>
    <property type="project" value="TreeGrafter"/>
</dbReference>
<proteinExistence type="predicted"/>
<evidence type="ECO:0000256" key="1">
    <source>
        <dbReference type="ARBA" id="ARBA00004123"/>
    </source>
</evidence>
<dbReference type="GO" id="GO:0005634">
    <property type="term" value="C:nucleus"/>
    <property type="evidence" value="ECO:0007669"/>
    <property type="project" value="UniProtKB-SubCell"/>
</dbReference>
<comment type="subcellular location">
    <subcellularLocation>
        <location evidence="1">Nucleus</location>
    </subcellularLocation>
</comment>
<evidence type="ECO:0000256" key="6">
    <source>
        <dbReference type="ARBA" id="ARBA00023306"/>
    </source>
</evidence>
<name>A0AAD9IIR0_PROWI</name>
<dbReference type="Pfam" id="PF12717">
    <property type="entry name" value="Cnd1"/>
    <property type="match status" value="1"/>
</dbReference>
<keyword evidence="10" id="KW-1185">Reference proteome</keyword>
<dbReference type="GO" id="GO:0000796">
    <property type="term" value="C:condensin complex"/>
    <property type="evidence" value="ECO:0007669"/>
    <property type="project" value="TreeGrafter"/>
</dbReference>
<dbReference type="GO" id="GO:0010032">
    <property type="term" value="P:meiotic chromosome condensation"/>
    <property type="evidence" value="ECO:0007669"/>
    <property type="project" value="TreeGrafter"/>
</dbReference>
<gene>
    <name evidence="9" type="ORF">QBZ16_005084</name>
</gene>
<dbReference type="Proteomes" id="UP001255856">
    <property type="component" value="Unassembled WGS sequence"/>
</dbReference>
<feature type="domain" description="Condensin complex subunit 1 C-terminal" evidence="8">
    <location>
        <begin position="815"/>
        <end position="923"/>
    </location>
</feature>
<keyword evidence="6" id="KW-0131">Cell cycle</keyword>
<dbReference type="InterPro" id="IPR011989">
    <property type="entry name" value="ARM-like"/>
</dbReference>
<dbReference type="GO" id="GO:0007076">
    <property type="term" value="P:mitotic chromosome condensation"/>
    <property type="evidence" value="ECO:0007669"/>
    <property type="project" value="InterPro"/>
</dbReference>
<dbReference type="PANTHER" id="PTHR14222:SF1">
    <property type="entry name" value="CONDENSIN-2 COMPLEX SUBUNIT D3"/>
    <property type="match status" value="1"/>
</dbReference>
<protein>
    <recommendedName>
        <fullName evidence="8">Condensin complex subunit 1 C-terminal domain-containing protein</fullName>
    </recommendedName>
</protein>
<evidence type="ECO:0000259" key="8">
    <source>
        <dbReference type="Pfam" id="PF12717"/>
    </source>
</evidence>
<keyword evidence="2" id="KW-0132">Cell division</keyword>
<dbReference type="EMBL" id="JASFZW010000008">
    <property type="protein sequence ID" value="KAK2076857.1"/>
    <property type="molecule type" value="Genomic_DNA"/>
</dbReference>
<keyword evidence="3" id="KW-0498">Mitosis</keyword>
<evidence type="ECO:0000256" key="4">
    <source>
        <dbReference type="ARBA" id="ARBA00023067"/>
    </source>
</evidence>
<sequence length="1127" mass="115603">MDSAVSGLSALSGIGAALEEQGLDGEAQARIVHQVTKQVPLQRLCEAINGAGRDLWKGLQAGGVSLPSISRALAAIMSAGDSPQTRSTAVRLCFMLLRIPECPVMGLFDRMLCMACLTWVRGLSSSARGQTAQARKAGKAGKKAVVQEFSDDEEMADAEDTASQSVLAECASGLAGVLRSVGFSDQRETVQEIAAAFAEVVASPHSSEVEVAAGSETLLALLSASHGPLIELHSLVFRELAGALARSGAVSLKNPNWQALRGQIVRFVERALSYCAEGGSAAVDATASLARALILKAPDRVDTRAAAADLALAVLPEAELEPLVVFLARLSRTPKVGRWGWGRVSQRMMAVELAPLLLRALPDPFLETSVVAQDALSSTPAPGAAVAASPASICLAVLTQRCADKAPSVRARALAQLAAAVSATSAFQGASSREEARFLHALAAAQHVRLQRQEGPLGATPGTFSVAPSPAAASEPGATPMTEAPATVRAEAATAARPARATCAGFTLPAATAAQLRGRGAVRKAAVALLEALLVVRGSASPPVEPEEADVAALERALADPLVSVRRAALGALGAALAVAPARLAAVWAGGALPLARDPEAGVAAATLDGVKALLGDPLAALGRGAREEALLAGPAPHLLRALGAGGAAADACLAHALRRGGRQAAPIARERPRLAASASDDGVAAWVLQTVAAAAAAFPRAEALRLSEQLLQALLRFDLPAGAASAHLTALRGLAARAGDAAAGERGWAAALADAAAAELGGLPRGYGAAAVPPATQAHAWTALGKLCLVDERLAKKAVPLFAQRLRASPAPAVRNNIMVALSDLVIQFTALVDSYIPDLAACITDENEIVRGQALALLANLLQKDYVKWRGPLFHHFLLALADESPRIAKTAEYILGHALSAQAPNLAYNHFMDALFALTRCRAGPGAGPGTAACLGGPPSARAARLAGADAGARGARQRLYGALLRRMTPEHRFATAARLCAEVLQAAAEGALDLRAAGAEEALGDALRDEEGGAAAALGAARGRLVSQLMRKHLVENVVPVVVALRRVLEGARSPLLGTLMLAARSLLRDHRHELEDILVADRRLARELLYDMQQAELAAARGGAGGGGGGAGRQARAWGGAA</sequence>
<feature type="compositionally biased region" description="Low complexity" evidence="7">
    <location>
        <begin position="465"/>
        <end position="481"/>
    </location>
</feature>
<keyword evidence="5" id="KW-0539">Nucleus</keyword>
<dbReference type="SUPFAM" id="SSF48371">
    <property type="entry name" value="ARM repeat"/>
    <property type="match status" value="1"/>
</dbReference>